<comment type="cofactor">
    <cofactor evidence="2">
        <name>Mg(2+)</name>
        <dbReference type="ChEBI" id="CHEBI:18420"/>
    </cofactor>
</comment>
<dbReference type="PANTHER" id="PTHR43275:SF1">
    <property type="entry name" value="D-MALATE DEHYDROGENASE [DECARBOXYLATING]"/>
    <property type="match status" value="1"/>
</dbReference>
<dbReference type="InParanoid" id="A0A316YAN9"/>
<dbReference type="PANTHER" id="PTHR43275">
    <property type="entry name" value="D-MALATE DEHYDROGENASE [DECARBOXYLATING]"/>
    <property type="match status" value="1"/>
</dbReference>
<dbReference type="GO" id="GO:0000287">
    <property type="term" value="F:magnesium ion binding"/>
    <property type="evidence" value="ECO:0007669"/>
    <property type="project" value="InterPro"/>
</dbReference>
<organism evidence="10 11">
    <name type="scientific">Acaromyces ingoldii</name>
    <dbReference type="NCBI Taxonomy" id="215250"/>
    <lineage>
        <taxon>Eukaryota</taxon>
        <taxon>Fungi</taxon>
        <taxon>Dikarya</taxon>
        <taxon>Basidiomycota</taxon>
        <taxon>Ustilaginomycotina</taxon>
        <taxon>Exobasidiomycetes</taxon>
        <taxon>Exobasidiales</taxon>
        <taxon>Cryptobasidiaceae</taxon>
        <taxon>Acaromyces</taxon>
    </lineage>
</organism>
<evidence type="ECO:0000256" key="3">
    <source>
        <dbReference type="ARBA" id="ARBA00007769"/>
    </source>
</evidence>
<dbReference type="Proteomes" id="UP000245768">
    <property type="component" value="Unassembled WGS sequence"/>
</dbReference>
<dbReference type="OrthoDB" id="10261637at2759"/>
<proteinExistence type="inferred from homology"/>
<keyword evidence="8" id="KW-0464">Manganese</keyword>
<evidence type="ECO:0000256" key="2">
    <source>
        <dbReference type="ARBA" id="ARBA00001946"/>
    </source>
</evidence>
<dbReference type="InterPro" id="IPR050501">
    <property type="entry name" value="ICDH/IPMDH"/>
</dbReference>
<sequence length="360" mass="39348">MTRTHTATRTHTVAFIPGDGIGIEVSAATRRVLAALEAKCGDFHLDIAEKDYGSLRYLRTGAYAPKGWLEDLQQYEAIFFGAVGHPDIEDHISLWQLILPIRQAFQQYVNVRPCRQIEGVQSVVAASSHVDWVILRENTEGEYAGQGGRTHVGTPHEVATEVAVFTRVGVERFLRYAFSVAAQRERKQLTLVTKSNAQRFGLVLWDEVAAAVAKDFPEVHWDKMLVDAMTVRMACKPHTLDTIVATNLHGDILSDLAAGLCGSIGLAPSSSLNPSRERPSLFEPVHGAAFDIMGQDIANPVAALWSACEMLKWLGEEDAAVRLDAAIHESIRRGITTADLGGTCKTSEVTEEICSLLSDA</sequence>
<gene>
    <name evidence="10" type="ORF">FA10DRAFT_235282</name>
</gene>
<evidence type="ECO:0000259" key="9">
    <source>
        <dbReference type="SMART" id="SM01329"/>
    </source>
</evidence>
<dbReference type="SMART" id="SM01329">
    <property type="entry name" value="Iso_dh"/>
    <property type="match status" value="1"/>
</dbReference>
<evidence type="ECO:0000256" key="8">
    <source>
        <dbReference type="ARBA" id="ARBA00023211"/>
    </source>
</evidence>
<keyword evidence="4" id="KW-0479">Metal-binding</keyword>
<keyword evidence="7" id="KW-0520">NAD</keyword>
<keyword evidence="6" id="KW-0560">Oxidoreductase</keyword>
<keyword evidence="11" id="KW-1185">Reference proteome</keyword>
<dbReference type="GO" id="GO:0016616">
    <property type="term" value="F:oxidoreductase activity, acting on the CH-OH group of donors, NAD or NADP as acceptor"/>
    <property type="evidence" value="ECO:0007669"/>
    <property type="project" value="InterPro"/>
</dbReference>
<dbReference type="AlphaFoldDB" id="A0A316YAN9"/>
<evidence type="ECO:0000313" key="10">
    <source>
        <dbReference type="EMBL" id="PWN86890.1"/>
    </source>
</evidence>
<evidence type="ECO:0000256" key="6">
    <source>
        <dbReference type="ARBA" id="ARBA00023002"/>
    </source>
</evidence>
<protein>
    <submittedName>
        <fullName evidence="10">Tartrate dehydrogenase</fullName>
    </submittedName>
</protein>
<evidence type="ECO:0000256" key="5">
    <source>
        <dbReference type="ARBA" id="ARBA00022842"/>
    </source>
</evidence>
<feature type="domain" description="Isopropylmalate dehydrogenase-like" evidence="9">
    <location>
        <begin position="12"/>
        <end position="353"/>
    </location>
</feature>
<dbReference type="RefSeq" id="XP_025374088.1">
    <property type="nucleotide sequence ID" value="XM_025519023.1"/>
</dbReference>
<evidence type="ECO:0000256" key="1">
    <source>
        <dbReference type="ARBA" id="ARBA00001936"/>
    </source>
</evidence>
<dbReference type="PROSITE" id="PS00470">
    <property type="entry name" value="IDH_IMDH"/>
    <property type="match status" value="1"/>
</dbReference>
<dbReference type="STRING" id="215250.A0A316YAN9"/>
<accession>A0A316YAN9</accession>
<keyword evidence="5" id="KW-0460">Magnesium</keyword>
<dbReference type="SUPFAM" id="SSF53659">
    <property type="entry name" value="Isocitrate/Isopropylmalate dehydrogenase-like"/>
    <property type="match status" value="1"/>
</dbReference>
<dbReference type="EMBL" id="KZ819642">
    <property type="protein sequence ID" value="PWN86890.1"/>
    <property type="molecule type" value="Genomic_DNA"/>
</dbReference>
<evidence type="ECO:0000256" key="4">
    <source>
        <dbReference type="ARBA" id="ARBA00022723"/>
    </source>
</evidence>
<evidence type="ECO:0000256" key="7">
    <source>
        <dbReference type="ARBA" id="ARBA00023027"/>
    </source>
</evidence>
<comment type="cofactor">
    <cofactor evidence="1">
        <name>Mn(2+)</name>
        <dbReference type="ChEBI" id="CHEBI:29035"/>
    </cofactor>
</comment>
<dbReference type="GeneID" id="37040939"/>
<dbReference type="InterPro" id="IPR019818">
    <property type="entry name" value="IsoCit/isopropylmalate_DH_CS"/>
</dbReference>
<dbReference type="Pfam" id="PF00180">
    <property type="entry name" value="Iso_dh"/>
    <property type="match status" value="1"/>
</dbReference>
<name>A0A316YAN9_9BASI</name>
<comment type="similarity">
    <text evidence="3">Belongs to the isocitrate and isopropylmalate dehydrogenases family.</text>
</comment>
<reference evidence="10 11" key="1">
    <citation type="journal article" date="2018" name="Mol. Biol. Evol.">
        <title>Broad Genomic Sampling Reveals a Smut Pathogenic Ancestry of the Fungal Clade Ustilaginomycotina.</title>
        <authorList>
            <person name="Kijpornyongpan T."/>
            <person name="Mondo S.J."/>
            <person name="Barry K."/>
            <person name="Sandor L."/>
            <person name="Lee J."/>
            <person name="Lipzen A."/>
            <person name="Pangilinan J."/>
            <person name="LaButti K."/>
            <person name="Hainaut M."/>
            <person name="Henrissat B."/>
            <person name="Grigoriev I.V."/>
            <person name="Spatafora J.W."/>
            <person name="Aime M.C."/>
        </authorList>
    </citation>
    <scope>NUCLEOTIDE SEQUENCE [LARGE SCALE GENOMIC DNA]</scope>
    <source>
        <strain evidence="10 11">MCA 4198</strain>
    </source>
</reference>
<dbReference type="InterPro" id="IPR024084">
    <property type="entry name" value="IsoPropMal-DH-like_dom"/>
</dbReference>
<dbReference type="GO" id="GO:0051287">
    <property type="term" value="F:NAD binding"/>
    <property type="evidence" value="ECO:0007669"/>
    <property type="project" value="InterPro"/>
</dbReference>
<evidence type="ECO:0000313" key="11">
    <source>
        <dbReference type="Proteomes" id="UP000245768"/>
    </source>
</evidence>
<dbReference type="Gene3D" id="3.40.718.10">
    <property type="entry name" value="Isopropylmalate Dehydrogenase"/>
    <property type="match status" value="1"/>
</dbReference>